<dbReference type="EMBL" id="OX597817">
    <property type="protein sequence ID" value="CAI9721183.1"/>
    <property type="molecule type" value="Genomic_DNA"/>
</dbReference>
<reference evidence="1" key="1">
    <citation type="submission" date="2023-08" db="EMBL/GenBank/DDBJ databases">
        <authorList>
            <person name="Alioto T."/>
            <person name="Alioto T."/>
            <person name="Gomez Garrido J."/>
        </authorList>
    </citation>
    <scope>NUCLEOTIDE SEQUENCE</scope>
</reference>
<dbReference type="Proteomes" id="UP001162480">
    <property type="component" value="Chromosome 4"/>
</dbReference>
<protein>
    <submittedName>
        <fullName evidence="1">Uncharacterized protein</fullName>
    </submittedName>
</protein>
<accession>A0AA36AT48</accession>
<dbReference type="AlphaFoldDB" id="A0AA36AT48"/>
<name>A0AA36AT48_OCTVU</name>
<organism evidence="1 2">
    <name type="scientific">Octopus vulgaris</name>
    <name type="common">Common octopus</name>
    <dbReference type="NCBI Taxonomy" id="6645"/>
    <lineage>
        <taxon>Eukaryota</taxon>
        <taxon>Metazoa</taxon>
        <taxon>Spiralia</taxon>
        <taxon>Lophotrochozoa</taxon>
        <taxon>Mollusca</taxon>
        <taxon>Cephalopoda</taxon>
        <taxon>Coleoidea</taxon>
        <taxon>Octopodiformes</taxon>
        <taxon>Octopoda</taxon>
        <taxon>Incirrata</taxon>
        <taxon>Octopodidae</taxon>
        <taxon>Octopus</taxon>
    </lineage>
</organism>
<proteinExistence type="predicted"/>
<sequence>MHAGDLVSNIYTNELHSDIITLSHQIGREGFEELTIDIAELTTDEAPNEEQIIESISEIVYGSTPYPNLSKRNSSMICENLGQITPTIGECDKLISLIHLMTFKPRRFTVIPDQTDFSFRLQIERMPFVNGIHNIRT</sequence>
<gene>
    <name evidence="1" type="ORF">OCTVUL_1B008182</name>
</gene>
<evidence type="ECO:0000313" key="2">
    <source>
        <dbReference type="Proteomes" id="UP001162480"/>
    </source>
</evidence>
<keyword evidence="2" id="KW-1185">Reference proteome</keyword>
<evidence type="ECO:0000313" key="1">
    <source>
        <dbReference type="EMBL" id="CAI9721183.1"/>
    </source>
</evidence>